<dbReference type="AlphaFoldDB" id="Q1QXM6"/>
<dbReference type="SMART" id="SM00271">
    <property type="entry name" value="DnaJ"/>
    <property type="match status" value="1"/>
</dbReference>
<gene>
    <name evidence="5" type="ordered locus">Csal_1428</name>
</gene>
<accession>Q1QXM6</accession>
<dbReference type="InterPro" id="IPR036869">
    <property type="entry name" value="J_dom_sf"/>
</dbReference>
<protein>
    <submittedName>
        <fullName evidence="5">Heat shock protein DnaJ-like protein</fullName>
    </submittedName>
</protein>
<dbReference type="GO" id="GO:0042026">
    <property type="term" value="P:protein refolding"/>
    <property type="evidence" value="ECO:0007669"/>
    <property type="project" value="TreeGrafter"/>
</dbReference>
<evidence type="ECO:0000313" key="5">
    <source>
        <dbReference type="EMBL" id="ABE58782.1"/>
    </source>
</evidence>
<keyword evidence="5" id="KW-0346">Stress response</keyword>
<dbReference type="CDD" id="cd10747">
    <property type="entry name" value="DnaJ_C"/>
    <property type="match status" value="1"/>
</dbReference>
<keyword evidence="3" id="KW-0143">Chaperone</keyword>
<dbReference type="FunFam" id="2.60.260.20:FF:000008">
    <property type="entry name" value="Curved DNA-binding protein"/>
    <property type="match status" value="1"/>
</dbReference>
<dbReference type="InterPro" id="IPR008971">
    <property type="entry name" value="HSP40/DnaJ_pept-bd"/>
</dbReference>
<organism evidence="5 6">
    <name type="scientific">Chromohalobacter israelensis (strain ATCC BAA-138 / DSM 3043 / CIP 106854 / NCIMB 13768 / 1H11)</name>
    <name type="common">Chromohalobacter salexigens</name>
    <dbReference type="NCBI Taxonomy" id="290398"/>
    <lineage>
        <taxon>Bacteria</taxon>
        <taxon>Pseudomonadati</taxon>
        <taxon>Pseudomonadota</taxon>
        <taxon>Gammaproteobacteria</taxon>
        <taxon>Oceanospirillales</taxon>
        <taxon>Halomonadaceae</taxon>
        <taxon>Chromohalobacter</taxon>
    </lineage>
</organism>
<reference evidence="5 6" key="1">
    <citation type="journal article" date="2011" name="Stand. Genomic Sci.">
        <title>Complete genome sequence of the halophilic and highly halotolerant Chromohalobacter salexigens type strain (1H11(T)).</title>
        <authorList>
            <person name="Copeland A."/>
            <person name="O'Connor K."/>
            <person name="Lucas S."/>
            <person name="Lapidus A."/>
            <person name="Berry K.W."/>
            <person name="Detter J.C."/>
            <person name="Del Rio T.G."/>
            <person name="Hammon N."/>
            <person name="Dalin E."/>
            <person name="Tice H."/>
            <person name="Pitluck S."/>
            <person name="Bruce D."/>
            <person name="Goodwin L."/>
            <person name="Han C."/>
            <person name="Tapia R."/>
            <person name="Saunders E."/>
            <person name="Schmutz J."/>
            <person name="Brettin T."/>
            <person name="Larimer F."/>
            <person name="Land M."/>
            <person name="Hauser L."/>
            <person name="Vargas C."/>
            <person name="Nieto J.J."/>
            <person name="Kyrpides N.C."/>
            <person name="Ivanova N."/>
            <person name="Goker M."/>
            <person name="Klenk H.P."/>
            <person name="Csonka L.N."/>
            <person name="Woyke T."/>
        </authorList>
    </citation>
    <scope>NUCLEOTIDE SEQUENCE [LARGE SCALE GENOMIC DNA]</scope>
    <source>
        <strain evidence="6">ATCC BAA-138 / DSM 3043 / CIP 106854 / NCIMB 13768 / 1H11</strain>
    </source>
</reference>
<dbReference type="InterPro" id="IPR001623">
    <property type="entry name" value="DnaJ_domain"/>
</dbReference>
<keyword evidence="2" id="KW-0238">DNA-binding</keyword>
<name>Q1QXM6_CHRI1</name>
<dbReference type="PROSITE" id="PS50076">
    <property type="entry name" value="DNAJ_2"/>
    <property type="match status" value="1"/>
</dbReference>
<dbReference type="GO" id="GO:0051082">
    <property type="term" value="F:unfolded protein binding"/>
    <property type="evidence" value="ECO:0007669"/>
    <property type="project" value="InterPro"/>
</dbReference>
<dbReference type="InterPro" id="IPR002939">
    <property type="entry name" value="DnaJ_C"/>
</dbReference>
<dbReference type="eggNOG" id="COG0484">
    <property type="taxonomic scope" value="Bacteria"/>
</dbReference>
<feature type="domain" description="J" evidence="4">
    <location>
        <begin position="13"/>
        <end position="77"/>
    </location>
</feature>
<dbReference type="GO" id="GO:0003677">
    <property type="term" value="F:DNA binding"/>
    <property type="evidence" value="ECO:0007669"/>
    <property type="project" value="UniProtKB-KW"/>
</dbReference>
<evidence type="ECO:0000256" key="3">
    <source>
        <dbReference type="ARBA" id="ARBA00023186"/>
    </source>
</evidence>
<evidence type="ECO:0000256" key="1">
    <source>
        <dbReference type="ARBA" id="ARBA00022490"/>
    </source>
</evidence>
<evidence type="ECO:0000256" key="2">
    <source>
        <dbReference type="ARBA" id="ARBA00023125"/>
    </source>
</evidence>
<keyword evidence="6" id="KW-1185">Reference proteome</keyword>
<dbReference type="FunFam" id="2.60.260.20:FF:000013">
    <property type="entry name" value="DnaJ subfamily B member 11"/>
    <property type="match status" value="1"/>
</dbReference>
<dbReference type="Proteomes" id="UP000000239">
    <property type="component" value="Chromosome"/>
</dbReference>
<dbReference type="SUPFAM" id="SSF46565">
    <property type="entry name" value="Chaperone J-domain"/>
    <property type="match status" value="1"/>
</dbReference>
<dbReference type="PANTHER" id="PTHR43096">
    <property type="entry name" value="DNAJ HOMOLOG 1, MITOCHONDRIAL-RELATED"/>
    <property type="match status" value="1"/>
</dbReference>
<dbReference type="STRING" id="290398.Csal_1428"/>
<keyword evidence="1" id="KW-0963">Cytoplasm</keyword>
<dbReference type="Gene3D" id="2.60.260.20">
    <property type="entry name" value="Urease metallochaperone UreE, N-terminal domain"/>
    <property type="match status" value="2"/>
</dbReference>
<dbReference type="SUPFAM" id="SSF49493">
    <property type="entry name" value="HSP40/DnaJ peptide-binding domain"/>
    <property type="match status" value="2"/>
</dbReference>
<dbReference type="Pfam" id="PF00226">
    <property type="entry name" value="DnaJ"/>
    <property type="match status" value="1"/>
</dbReference>
<dbReference type="HOGENOM" id="CLU_017633_0_0_6"/>
<evidence type="ECO:0000313" key="6">
    <source>
        <dbReference type="Proteomes" id="UP000000239"/>
    </source>
</evidence>
<dbReference type="Pfam" id="PF01556">
    <property type="entry name" value="DnaJ_C"/>
    <property type="match status" value="1"/>
</dbReference>
<dbReference type="PRINTS" id="PR00625">
    <property type="entry name" value="JDOMAIN"/>
</dbReference>
<sequence>MLIEWNDSVEFKDYYQTLGVDRDAAIPDIKKAYRKLARKYHPDISKEPDAALRMQEINEAKAVLTDPEKRAAYDQLGERYHAGQDFRPPPDWDAGFEFSGGGFEDIDLGEFSDFFANLFGRGGPRTYRGHSMQGGDRHARIYVDLEDAYRGAVRTVTLHVPQTDAQGHVSVREHNLKVRIPKGIKEGQHIRLAGQGQPGIGGGEPGNLYLEVHFTPNPDYRVEGRDVFATLRVAPWEAALGAAIDVPTPSGQVHLKIPKGSQGGRKLRLKGRGLPGDEPGDLYFVLEVVLPPAHTDKARRLYESMARDMPFNPRQTRQANG</sequence>
<proteinExistence type="predicted"/>
<dbReference type="CDD" id="cd06257">
    <property type="entry name" value="DnaJ"/>
    <property type="match status" value="1"/>
</dbReference>
<dbReference type="GO" id="GO:0005737">
    <property type="term" value="C:cytoplasm"/>
    <property type="evidence" value="ECO:0007669"/>
    <property type="project" value="TreeGrafter"/>
</dbReference>
<dbReference type="Gene3D" id="1.10.287.110">
    <property type="entry name" value="DnaJ domain"/>
    <property type="match status" value="1"/>
</dbReference>
<dbReference type="PANTHER" id="PTHR43096:SF52">
    <property type="entry name" value="DNAJ HOMOLOG 1, MITOCHONDRIAL-RELATED"/>
    <property type="match status" value="1"/>
</dbReference>
<dbReference type="KEGG" id="csa:Csal_1428"/>
<dbReference type="EMBL" id="CP000285">
    <property type="protein sequence ID" value="ABE58782.1"/>
    <property type="molecule type" value="Genomic_DNA"/>
</dbReference>
<evidence type="ECO:0000259" key="4">
    <source>
        <dbReference type="PROSITE" id="PS50076"/>
    </source>
</evidence>